<feature type="chain" id="PRO_5040223712" evidence="3">
    <location>
        <begin position="39"/>
        <end position="617"/>
    </location>
</feature>
<accession>A0A9P8K3K7</accession>
<dbReference type="PANTHER" id="PTHR12959">
    <property type="entry name" value="GPI TRANSAMIDASE COMPONENT PIG-T-RELATED"/>
    <property type="match status" value="1"/>
</dbReference>
<protein>
    <submittedName>
        <fullName evidence="4">GPI transamidase component Gpi16</fullName>
    </submittedName>
</protein>
<dbReference type="InterPro" id="IPR007245">
    <property type="entry name" value="PIG-T"/>
</dbReference>
<gene>
    <name evidence="4" type="ORF">KCV03_g7304</name>
</gene>
<comment type="caution">
    <text evidence="4">The sequence shown here is derived from an EMBL/GenBank/DDBJ whole genome shotgun (WGS) entry which is preliminary data.</text>
</comment>
<feature type="transmembrane region" description="Helical" evidence="2">
    <location>
        <begin position="544"/>
        <end position="566"/>
    </location>
</feature>
<reference evidence="4" key="1">
    <citation type="journal article" date="2021" name="J Fungi (Basel)">
        <title>Virulence traits and population genomics of the black yeast Aureobasidium melanogenum.</title>
        <authorList>
            <person name="Cernosa A."/>
            <person name="Sun X."/>
            <person name="Gostincar C."/>
            <person name="Fang C."/>
            <person name="Gunde-Cimerman N."/>
            <person name="Song Z."/>
        </authorList>
    </citation>
    <scope>NUCLEOTIDE SEQUENCE</scope>
    <source>
        <strain evidence="4">EXF-8016</strain>
    </source>
</reference>
<keyword evidence="3" id="KW-0732">Signal</keyword>
<feature type="region of interest" description="Disordered" evidence="1">
    <location>
        <begin position="598"/>
        <end position="617"/>
    </location>
</feature>
<dbReference type="GO" id="GO:0042765">
    <property type="term" value="C:GPI-anchor transamidase complex"/>
    <property type="evidence" value="ECO:0007669"/>
    <property type="project" value="InterPro"/>
</dbReference>
<name>A0A9P8K3K7_AURME</name>
<keyword evidence="2" id="KW-0472">Membrane</keyword>
<dbReference type="PANTHER" id="PTHR12959:SF11">
    <property type="entry name" value="GPI TRANSAMIDASE COMPONENT PIG-T"/>
    <property type="match status" value="1"/>
</dbReference>
<evidence type="ECO:0000256" key="1">
    <source>
        <dbReference type="SAM" id="MobiDB-lite"/>
    </source>
</evidence>
<dbReference type="AlphaFoldDB" id="A0A9P8K3K7"/>
<evidence type="ECO:0000313" key="4">
    <source>
        <dbReference type="EMBL" id="KAH0216797.1"/>
    </source>
</evidence>
<keyword evidence="2" id="KW-0812">Transmembrane</keyword>
<feature type="signal peptide" evidence="3">
    <location>
        <begin position="1"/>
        <end position="38"/>
    </location>
</feature>
<feature type="non-terminal residue" evidence="4">
    <location>
        <position position="617"/>
    </location>
</feature>
<evidence type="ECO:0000313" key="5">
    <source>
        <dbReference type="Proteomes" id="UP000767238"/>
    </source>
</evidence>
<reference evidence="4" key="2">
    <citation type="submission" date="2021-08" db="EMBL/GenBank/DDBJ databases">
        <authorList>
            <person name="Gostincar C."/>
            <person name="Sun X."/>
            <person name="Song Z."/>
            <person name="Gunde-Cimerman N."/>
        </authorList>
    </citation>
    <scope>NUCLEOTIDE SEQUENCE</scope>
    <source>
        <strain evidence="4">EXF-8016</strain>
    </source>
</reference>
<dbReference type="GO" id="GO:0016255">
    <property type="term" value="P:attachment of GPI anchor to protein"/>
    <property type="evidence" value="ECO:0007669"/>
    <property type="project" value="InterPro"/>
</dbReference>
<dbReference type="Proteomes" id="UP000767238">
    <property type="component" value="Unassembled WGS sequence"/>
</dbReference>
<dbReference type="Pfam" id="PF04113">
    <property type="entry name" value="Gpi16"/>
    <property type="match status" value="1"/>
</dbReference>
<organism evidence="4 5">
    <name type="scientific">Aureobasidium melanogenum</name>
    <name type="common">Aureobasidium pullulans var. melanogenum</name>
    <dbReference type="NCBI Taxonomy" id="46634"/>
    <lineage>
        <taxon>Eukaryota</taxon>
        <taxon>Fungi</taxon>
        <taxon>Dikarya</taxon>
        <taxon>Ascomycota</taxon>
        <taxon>Pezizomycotina</taxon>
        <taxon>Dothideomycetes</taxon>
        <taxon>Dothideomycetidae</taxon>
        <taxon>Dothideales</taxon>
        <taxon>Saccotheciaceae</taxon>
        <taxon>Aureobasidium</taxon>
    </lineage>
</organism>
<proteinExistence type="predicted"/>
<evidence type="ECO:0000256" key="3">
    <source>
        <dbReference type="SAM" id="SignalP"/>
    </source>
</evidence>
<keyword evidence="2" id="KW-1133">Transmembrane helix</keyword>
<evidence type="ECO:0000256" key="2">
    <source>
        <dbReference type="SAM" id="Phobius"/>
    </source>
</evidence>
<feature type="compositionally biased region" description="Basic and acidic residues" evidence="1">
    <location>
        <begin position="600"/>
        <end position="617"/>
    </location>
</feature>
<dbReference type="OrthoDB" id="331263at2759"/>
<sequence length="617" mass="68885">MLDLSTPLAIFSLRHEAAMLVIVFALSLLCLFAPWAEGQYTEQLDLHPLPQSQLLAAFNFKANTTKSDFDAQNYRLFPRSLAQILQHTHARELHLRFSLGRWDSENWGQRPRHGRREGGTGVELWAWVDADSHEQANARWLTLSNALSGLFCASINFIDSTKTIRPAMTFDLEGSHKDTSALHLLHGALPHEVVCTENLTPFLKLLPCKGKAGIATLLDGHKLFDASWQTMAIDVRPICPTDGTECLLEIEQTVDMVLDLDRSMRSQQDPIPRPPPLEHIACDTEKWYHNHDTCYPRERSTERGWTLSRVFGRPIRGSCHVNEGPSPESVILHAAPGQDIQITAEETHSEHKSESGIVRYVLPQSGDFDIAMGEQPLISPSTLEQPRLHAERTMVGYGQERGGMRVILTNPSTTDAVDLVYLESLPWFMKPYLHTLHASINSAPSPSSIQQIFYRPAIDRARGTHLELRLHVPAGASLVLTYDFEKAILRYTEYPPDANRGFDVAPSIVKLLTNSTNGGHNSPVYLRTTSMLLPLPTPDFSMPYNVIILTSTVMAMAFGSIFNLIVRRFVAADEVEPAGIVAIKSKVQAVVASLKQKMQKSREVKAADQNGETKKVR</sequence>
<dbReference type="EMBL" id="JAHFYH010000060">
    <property type="protein sequence ID" value="KAH0216797.1"/>
    <property type="molecule type" value="Genomic_DNA"/>
</dbReference>